<reference evidence="2 3" key="1">
    <citation type="journal article" date="2018" name="New Phytol.">
        <title>Phylogenomics of Endogonaceae and evolution of mycorrhizas within Mucoromycota.</title>
        <authorList>
            <person name="Chang Y."/>
            <person name="Desiro A."/>
            <person name="Na H."/>
            <person name="Sandor L."/>
            <person name="Lipzen A."/>
            <person name="Clum A."/>
            <person name="Barry K."/>
            <person name="Grigoriev I.V."/>
            <person name="Martin F.M."/>
            <person name="Stajich J.E."/>
            <person name="Smith M.E."/>
            <person name="Bonito G."/>
            <person name="Spatafora J.W."/>
        </authorList>
    </citation>
    <scope>NUCLEOTIDE SEQUENCE [LARGE SCALE GENOMIC DNA]</scope>
    <source>
        <strain evidence="2 3">AD002</strain>
    </source>
</reference>
<evidence type="ECO:0000256" key="1">
    <source>
        <dbReference type="SAM" id="MobiDB-lite"/>
    </source>
</evidence>
<protein>
    <submittedName>
        <fullName evidence="2">Uncharacterized protein</fullName>
    </submittedName>
</protein>
<feature type="compositionally biased region" description="Basic and acidic residues" evidence="1">
    <location>
        <begin position="1"/>
        <end position="14"/>
    </location>
</feature>
<feature type="region of interest" description="Disordered" evidence="1">
    <location>
        <begin position="1"/>
        <end position="30"/>
    </location>
</feature>
<sequence length="103" mass="11707">MTTDGRLSEYDRYKDNRRHASPSSTSFPGIASCPVLIRCSAVRRRSMLNRRQVVNSRPAYLDDGSRQAIMCRVSFEFGDFKKLNAASPSSRFPVLECLQDNFP</sequence>
<keyword evidence="3" id="KW-1185">Reference proteome</keyword>
<dbReference type="Proteomes" id="UP000274822">
    <property type="component" value="Unassembled WGS sequence"/>
</dbReference>
<proteinExistence type="predicted"/>
<dbReference type="EMBL" id="RBNJ01005347">
    <property type="protein sequence ID" value="RUS29292.1"/>
    <property type="molecule type" value="Genomic_DNA"/>
</dbReference>
<dbReference type="PROSITE" id="PS51257">
    <property type="entry name" value="PROKAR_LIPOPROTEIN"/>
    <property type="match status" value="1"/>
</dbReference>
<comment type="caution">
    <text evidence="2">The sequence shown here is derived from an EMBL/GenBank/DDBJ whole genome shotgun (WGS) entry which is preliminary data.</text>
</comment>
<organism evidence="2 3">
    <name type="scientific">Jimgerdemannia flammicorona</name>
    <dbReference type="NCBI Taxonomy" id="994334"/>
    <lineage>
        <taxon>Eukaryota</taxon>
        <taxon>Fungi</taxon>
        <taxon>Fungi incertae sedis</taxon>
        <taxon>Mucoromycota</taxon>
        <taxon>Mucoromycotina</taxon>
        <taxon>Endogonomycetes</taxon>
        <taxon>Endogonales</taxon>
        <taxon>Endogonaceae</taxon>
        <taxon>Jimgerdemannia</taxon>
    </lineage>
</organism>
<evidence type="ECO:0000313" key="3">
    <source>
        <dbReference type="Proteomes" id="UP000274822"/>
    </source>
</evidence>
<dbReference type="AlphaFoldDB" id="A0A433QHL7"/>
<accession>A0A433QHL7</accession>
<gene>
    <name evidence="2" type="ORF">BC938DRAFT_480828</name>
</gene>
<name>A0A433QHL7_9FUNG</name>
<evidence type="ECO:0000313" key="2">
    <source>
        <dbReference type="EMBL" id="RUS29292.1"/>
    </source>
</evidence>